<dbReference type="Pfam" id="PF09107">
    <property type="entry name" value="WHD_3rd_SelB"/>
    <property type="match status" value="1"/>
</dbReference>
<dbReference type="GO" id="GO:0003746">
    <property type="term" value="F:translation elongation factor activity"/>
    <property type="evidence" value="ECO:0007669"/>
    <property type="project" value="InterPro"/>
</dbReference>
<evidence type="ECO:0000313" key="2">
    <source>
        <dbReference type="EMBL" id="SVC48594.1"/>
    </source>
</evidence>
<accession>A0A382MI03</accession>
<dbReference type="InterPro" id="IPR015191">
    <property type="entry name" value="SelB_WHD4"/>
</dbReference>
<feature type="non-terminal residue" evidence="2">
    <location>
        <position position="1"/>
    </location>
</feature>
<dbReference type="Gene3D" id="1.10.10.10">
    <property type="entry name" value="Winged helix-like DNA-binding domain superfamily/Winged helix DNA-binding domain"/>
    <property type="match status" value="1"/>
</dbReference>
<dbReference type="GO" id="GO:0003723">
    <property type="term" value="F:RNA binding"/>
    <property type="evidence" value="ECO:0007669"/>
    <property type="project" value="InterPro"/>
</dbReference>
<reference evidence="2" key="1">
    <citation type="submission" date="2018-05" db="EMBL/GenBank/DDBJ databases">
        <authorList>
            <person name="Lanie J.A."/>
            <person name="Ng W.-L."/>
            <person name="Kazmierczak K.M."/>
            <person name="Andrzejewski T.M."/>
            <person name="Davidsen T.M."/>
            <person name="Wayne K.J."/>
            <person name="Tettelin H."/>
            <person name="Glass J.I."/>
            <person name="Rusch D."/>
            <person name="Podicherti R."/>
            <person name="Tsui H.-C.T."/>
            <person name="Winkler M.E."/>
        </authorList>
    </citation>
    <scope>NUCLEOTIDE SEQUENCE</scope>
</reference>
<feature type="domain" description="Elongation factor SelB fourth winged-helix" evidence="1">
    <location>
        <begin position="15"/>
        <end position="59"/>
    </location>
</feature>
<dbReference type="InterPro" id="IPR036390">
    <property type="entry name" value="WH_DNA-bd_sf"/>
</dbReference>
<dbReference type="GO" id="GO:0001514">
    <property type="term" value="P:selenocysteine incorporation"/>
    <property type="evidence" value="ECO:0007669"/>
    <property type="project" value="InterPro"/>
</dbReference>
<dbReference type="AlphaFoldDB" id="A0A382MI03"/>
<organism evidence="2">
    <name type="scientific">marine metagenome</name>
    <dbReference type="NCBI Taxonomy" id="408172"/>
    <lineage>
        <taxon>unclassified sequences</taxon>
        <taxon>metagenomes</taxon>
        <taxon>ecological metagenomes</taxon>
    </lineage>
</organism>
<proteinExistence type="predicted"/>
<evidence type="ECO:0000259" key="1">
    <source>
        <dbReference type="Pfam" id="PF09107"/>
    </source>
</evidence>
<dbReference type="GO" id="GO:0005525">
    <property type="term" value="F:GTP binding"/>
    <property type="evidence" value="ECO:0007669"/>
    <property type="project" value="InterPro"/>
</dbReference>
<protein>
    <recommendedName>
        <fullName evidence="1">Elongation factor SelB fourth winged-helix domain-containing protein</fullName>
    </recommendedName>
</protein>
<gene>
    <name evidence="2" type="ORF">METZ01_LOCUS301448</name>
</gene>
<name>A0A382MI03_9ZZZZ</name>
<dbReference type="SUPFAM" id="SSF46785">
    <property type="entry name" value="Winged helix' DNA-binding domain"/>
    <property type="match status" value="1"/>
</dbReference>
<dbReference type="EMBL" id="UINC01093847">
    <property type="protein sequence ID" value="SVC48594.1"/>
    <property type="molecule type" value="Genomic_DNA"/>
</dbReference>
<dbReference type="InterPro" id="IPR036388">
    <property type="entry name" value="WH-like_DNA-bd_sf"/>
</dbReference>
<sequence>HRDSVEVVKEKLRQQLQQQGEITVSEFRELIGSNRRYALALLNRFDGEGFTVRRGDLRALR</sequence>
<dbReference type="GO" id="GO:0005737">
    <property type="term" value="C:cytoplasm"/>
    <property type="evidence" value="ECO:0007669"/>
    <property type="project" value="InterPro"/>
</dbReference>